<name>C3MN49_SACI2</name>
<sequence length="40" mass="4609">MYGDEETGTPPEELYSKFDAENATKMCDTIHEFVKKLIVQ</sequence>
<protein>
    <submittedName>
        <fullName evidence="1">Uncharacterized protein</fullName>
    </submittedName>
</protein>
<dbReference type="AlphaFoldDB" id="C3MN49"/>
<organism evidence="1 2">
    <name type="scientific">Saccharolobus islandicus (strain L.S.2.15 / Lassen #1)</name>
    <name type="common">Sulfolobus islandicus</name>
    <dbReference type="NCBI Taxonomy" id="429572"/>
    <lineage>
        <taxon>Archaea</taxon>
        <taxon>Thermoproteota</taxon>
        <taxon>Thermoprotei</taxon>
        <taxon>Sulfolobales</taxon>
        <taxon>Sulfolobaceae</taxon>
        <taxon>Saccharolobus</taxon>
    </lineage>
</organism>
<gene>
    <name evidence="1" type="ordered locus">LS215_2998</name>
</gene>
<dbReference type="KEGG" id="sis:LS215_2998"/>
<proteinExistence type="predicted"/>
<reference evidence="1 2" key="1">
    <citation type="journal article" date="2009" name="Proc. Natl. Acad. Sci. U.S.A.">
        <title>Biogeography of the Sulfolobus islandicus pan-genome.</title>
        <authorList>
            <person name="Reno M.L."/>
            <person name="Held N.L."/>
            <person name="Fields C.J."/>
            <person name="Burke P.V."/>
            <person name="Whitaker R.J."/>
        </authorList>
    </citation>
    <scope>NUCLEOTIDE SEQUENCE [LARGE SCALE GENOMIC DNA]</scope>
    <source>
        <strain evidence="2">L.S.2.15 / Lassen #1</strain>
    </source>
</reference>
<dbReference type="EMBL" id="CP001399">
    <property type="protein sequence ID" value="ACP34889.1"/>
    <property type="molecule type" value="Genomic_DNA"/>
</dbReference>
<evidence type="ECO:0000313" key="2">
    <source>
        <dbReference type="Proteomes" id="UP000001747"/>
    </source>
</evidence>
<dbReference type="Proteomes" id="UP000001747">
    <property type="component" value="Chromosome"/>
</dbReference>
<accession>C3MN49</accession>
<evidence type="ECO:0000313" key="1">
    <source>
        <dbReference type="EMBL" id="ACP34889.1"/>
    </source>
</evidence>
<dbReference type="HOGENOM" id="CLU_219272_0_0_2"/>